<comment type="caution">
    <text evidence="7">The sequence shown here is derived from an EMBL/GenBank/DDBJ whole genome shotgun (WGS) entry which is preliminary data.</text>
</comment>
<evidence type="ECO:0000313" key="11">
    <source>
        <dbReference type="Proteomes" id="UP000484547"/>
    </source>
</evidence>
<dbReference type="Proteomes" id="UP000484547">
    <property type="component" value="Unassembled WGS sequence"/>
</dbReference>
<dbReference type="OrthoDB" id="9784461at2"/>
<keyword evidence="1 4" id="KW-0547">Nucleotide-binding</keyword>
<organism evidence="7">
    <name type="scientific">Phascolarctobacterium faecium</name>
    <dbReference type="NCBI Taxonomy" id="33025"/>
    <lineage>
        <taxon>Bacteria</taxon>
        <taxon>Bacillati</taxon>
        <taxon>Bacillota</taxon>
        <taxon>Negativicutes</taxon>
        <taxon>Acidaminococcales</taxon>
        <taxon>Acidaminococcaceae</taxon>
        <taxon>Phascolarctobacterium</taxon>
    </lineage>
</organism>
<dbReference type="PANTHER" id="PTHR30448:SF0">
    <property type="entry name" value="RNASE ADAPTER PROTEIN RAPZ"/>
    <property type="match status" value="1"/>
</dbReference>
<dbReference type="GeneID" id="49407744"/>
<evidence type="ECO:0000256" key="2">
    <source>
        <dbReference type="ARBA" id="ARBA00022840"/>
    </source>
</evidence>
<evidence type="ECO:0000313" key="8">
    <source>
        <dbReference type="EMBL" id="MTT76456.1"/>
    </source>
</evidence>
<feature type="domain" description="RapZ-like N-terminal" evidence="5">
    <location>
        <begin position="6"/>
        <end position="158"/>
    </location>
</feature>
<evidence type="ECO:0000313" key="9">
    <source>
        <dbReference type="EMBL" id="MTU04520.1"/>
    </source>
</evidence>
<dbReference type="InterPro" id="IPR053931">
    <property type="entry name" value="RapZ_C"/>
</dbReference>
<evidence type="ECO:0000313" key="10">
    <source>
        <dbReference type="Proteomes" id="UP000443070"/>
    </source>
</evidence>
<keyword evidence="3 4" id="KW-0342">GTP-binding</keyword>
<dbReference type="InterPro" id="IPR027417">
    <property type="entry name" value="P-loop_NTPase"/>
</dbReference>
<dbReference type="Pfam" id="PF03668">
    <property type="entry name" value="RapZ-like_N"/>
    <property type="match status" value="1"/>
</dbReference>
<protein>
    <submittedName>
        <fullName evidence="8">RNase adapter RapZ</fullName>
    </submittedName>
    <submittedName>
        <fullName evidence="7">UPF0042 nucleotide-binding protein HMPREF9443_01344</fullName>
    </submittedName>
</protein>
<dbReference type="NCBIfam" id="NF003828">
    <property type="entry name" value="PRK05416.1"/>
    <property type="match status" value="1"/>
</dbReference>
<reference evidence="7" key="1">
    <citation type="submission" date="2012-11" db="EMBL/GenBank/DDBJ databases">
        <title>Dependencies among metagenomic species, viruses, plasmids and units of genetic variation.</title>
        <authorList>
            <person name="Nielsen H.B."/>
            <person name="Almeida M."/>
            <person name="Juncker A.S."/>
            <person name="Rasmussen S."/>
            <person name="Li J."/>
            <person name="Sunagawa S."/>
            <person name="Plichta D."/>
            <person name="Gautier L."/>
            <person name="Le Chatelier E."/>
            <person name="Peletier E."/>
            <person name="Bonde I."/>
            <person name="Nielsen T."/>
            <person name="Manichanh C."/>
            <person name="Arumugam M."/>
            <person name="Batto J."/>
            <person name="Santos M.B.Q.D."/>
            <person name="Blom N."/>
            <person name="Borruel N."/>
            <person name="Burgdorf K.S."/>
            <person name="Boumezbeur F."/>
            <person name="Casellas F."/>
            <person name="Dore J."/>
            <person name="Guarner F."/>
            <person name="Hansen T."/>
            <person name="Hildebrand F."/>
            <person name="Kaas R.S."/>
            <person name="Kennedy S."/>
            <person name="Kristiansen K."/>
            <person name="Kultima J.R."/>
            <person name="Leonard P."/>
            <person name="Levenez F."/>
            <person name="Lund O."/>
            <person name="Moumen B."/>
            <person name="Le Paslier D."/>
            <person name="Pons N."/>
            <person name="Pedersen O."/>
            <person name="Prifti E."/>
            <person name="Qin J."/>
            <person name="Raes J."/>
            <person name="Tap J."/>
            <person name="Tims S."/>
            <person name="Ussery D.W."/>
            <person name="Yamada T."/>
            <person name="MetaHit consortium"/>
            <person name="Renault P."/>
            <person name="Sicheritz-Ponten T."/>
            <person name="Bork P."/>
            <person name="Wang J."/>
            <person name="Brunak S."/>
            <person name="Ehrlich S.D."/>
        </authorList>
    </citation>
    <scope>NUCLEOTIDE SEQUENCE [LARGE SCALE GENOMIC DNA]</scope>
</reference>
<dbReference type="Pfam" id="PF22740">
    <property type="entry name" value="PapZ_C"/>
    <property type="match status" value="1"/>
</dbReference>
<dbReference type="HAMAP" id="MF_00636">
    <property type="entry name" value="RapZ_like"/>
    <property type="match status" value="1"/>
</dbReference>
<gene>
    <name evidence="8" type="primary">rapZ</name>
    <name evidence="7" type="ORF">BN533_01011</name>
    <name evidence="8" type="ORF">GMD11_09275</name>
    <name evidence="9" type="ORF">GMD18_08930</name>
</gene>
<evidence type="ECO:0000256" key="4">
    <source>
        <dbReference type="HAMAP-Rule" id="MF_00636"/>
    </source>
</evidence>
<feature type="domain" description="RapZ C-terminal" evidence="6">
    <location>
        <begin position="165"/>
        <end position="283"/>
    </location>
</feature>
<proteinExistence type="inferred from homology"/>
<keyword evidence="10" id="KW-1185">Reference proteome</keyword>
<dbReference type="RefSeq" id="WP_021717913.1">
    <property type="nucleotide sequence ID" value="NZ_AP019004.1"/>
</dbReference>
<evidence type="ECO:0000259" key="5">
    <source>
        <dbReference type="Pfam" id="PF03668"/>
    </source>
</evidence>
<evidence type="ECO:0000256" key="1">
    <source>
        <dbReference type="ARBA" id="ARBA00022741"/>
    </source>
</evidence>
<accession>A0A3G9H9B6</accession>
<feature type="binding site" evidence="4">
    <location>
        <begin position="60"/>
        <end position="63"/>
    </location>
    <ligand>
        <name>GTP</name>
        <dbReference type="ChEBI" id="CHEBI:37565"/>
    </ligand>
</feature>
<evidence type="ECO:0000259" key="6">
    <source>
        <dbReference type="Pfam" id="PF22740"/>
    </source>
</evidence>
<keyword evidence="2 4" id="KW-0067">ATP-binding</keyword>
<evidence type="ECO:0000256" key="3">
    <source>
        <dbReference type="ARBA" id="ARBA00023134"/>
    </source>
</evidence>
<dbReference type="AlphaFoldDB" id="A0A3G9H9B6"/>
<dbReference type="Gene3D" id="3.40.50.300">
    <property type="entry name" value="P-loop containing nucleotide triphosphate hydrolases"/>
    <property type="match status" value="1"/>
</dbReference>
<dbReference type="EMBL" id="WNBW01000007">
    <property type="protein sequence ID" value="MTU04520.1"/>
    <property type="molecule type" value="Genomic_DNA"/>
</dbReference>
<dbReference type="PIRSF" id="PIRSF005052">
    <property type="entry name" value="P-loopkin"/>
    <property type="match status" value="1"/>
</dbReference>
<dbReference type="InterPro" id="IPR005337">
    <property type="entry name" value="RapZ-like"/>
</dbReference>
<dbReference type="SUPFAM" id="SSF52540">
    <property type="entry name" value="P-loop containing nucleoside triphosphate hydrolases"/>
    <property type="match status" value="1"/>
</dbReference>
<feature type="binding site" evidence="4">
    <location>
        <begin position="11"/>
        <end position="18"/>
    </location>
    <ligand>
        <name>ATP</name>
        <dbReference type="ChEBI" id="CHEBI:30616"/>
    </ligand>
</feature>
<dbReference type="EMBL" id="WNBM01000007">
    <property type="protein sequence ID" value="MTT76456.1"/>
    <property type="molecule type" value="Genomic_DNA"/>
</dbReference>
<dbReference type="InterPro" id="IPR053930">
    <property type="entry name" value="RapZ-like_N"/>
</dbReference>
<evidence type="ECO:0000313" key="7">
    <source>
        <dbReference type="EMBL" id="CDB45938.1"/>
    </source>
</evidence>
<dbReference type="PANTHER" id="PTHR30448">
    <property type="entry name" value="RNASE ADAPTER PROTEIN RAPZ"/>
    <property type="match status" value="1"/>
</dbReference>
<dbReference type="GO" id="GO:0005525">
    <property type="term" value="F:GTP binding"/>
    <property type="evidence" value="ECO:0007669"/>
    <property type="project" value="UniProtKB-UniRule"/>
</dbReference>
<sequence length="288" mass="33246">MEESKFLIITGMSGAGKTQVVRTLEDMNFFCIDNLPPALIPKFAELCRQTQARNTALVVDVRGGRFFDELIEILDEMKAMGHEYELLYLDASDDSLIRRYKETRRRHPLGQGKSLSENIAVERERLTEVRNRATHIIDTTDMPTAELKEKIWKLYSGNGGVERMIVLVQSFGFKHGLPLDSDMVLDVRFLPNPFYEEDLKRLTGNDQPVADFICRFPQTFQFLKKEEEMLEFLLPQYISEGKSQLVISVGCTGGQHRSVFIANRLYEFLRTQGYAVQLTHRDLQRKNK</sequence>
<name>A0A3G9H9B6_9FIRM</name>
<reference evidence="10 11" key="2">
    <citation type="journal article" date="2019" name="Nat. Med.">
        <title>A library of human gut bacterial isolates paired with longitudinal multiomics data enables mechanistic microbiome research.</title>
        <authorList>
            <person name="Poyet M."/>
            <person name="Groussin M."/>
            <person name="Gibbons S.M."/>
            <person name="Avila-Pacheco J."/>
            <person name="Jiang X."/>
            <person name="Kearney S.M."/>
            <person name="Perrotta A.R."/>
            <person name="Berdy B."/>
            <person name="Zhao S."/>
            <person name="Lieberman T.D."/>
            <person name="Swanson P.K."/>
            <person name="Smith M."/>
            <person name="Roesemann S."/>
            <person name="Alexander J.E."/>
            <person name="Rich S.A."/>
            <person name="Livny J."/>
            <person name="Vlamakis H."/>
            <person name="Clish C."/>
            <person name="Bullock K."/>
            <person name="Deik A."/>
            <person name="Scott J."/>
            <person name="Pierce K.A."/>
            <person name="Xavier R.J."/>
            <person name="Alm E.J."/>
        </authorList>
    </citation>
    <scope>NUCLEOTIDE SEQUENCE [LARGE SCALE GENOMIC DNA]</scope>
    <source>
        <strain evidence="8 11">BIOML-A13</strain>
        <strain evidence="9 10">BIOML-A3</strain>
    </source>
</reference>
<accession>R6I6X9</accession>
<dbReference type="Proteomes" id="UP000443070">
    <property type="component" value="Unassembled WGS sequence"/>
</dbReference>
<dbReference type="GO" id="GO:0005524">
    <property type="term" value="F:ATP binding"/>
    <property type="evidence" value="ECO:0007669"/>
    <property type="project" value="UniProtKB-UniRule"/>
</dbReference>
<dbReference type="EMBL" id="CBDS010000068">
    <property type="protein sequence ID" value="CDB45938.1"/>
    <property type="molecule type" value="Genomic_DNA"/>
</dbReference>